<comment type="pathway">
    <text evidence="9">Phospholipid metabolism; phosphatidylethanolamine biosynthesis; phosphatidylethanolamine from ethanolamine: step 2/3.</text>
</comment>
<name>A0A7S1U274_9STRA</name>
<dbReference type="PANTHER" id="PTHR45780:SF2">
    <property type="entry name" value="ETHANOLAMINE-PHOSPHATE CYTIDYLYLTRANSFERASE"/>
    <property type="match status" value="1"/>
</dbReference>
<dbReference type="EC" id="2.7.7.14" evidence="10"/>
<comment type="similarity">
    <text evidence="2">Belongs to the cytidylyltransferase family.</text>
</comment>
<protein>
    <recommendedName>
        <fullName evidence="10">ethanolamine-phosphate cytidylyltransferase</fullName>
        <ecNumber evidence="10">2.7.7.14</ecNumber>
    </recommendedName>
    <alternativeName>
        <fullName evidence="11">CTP:phosphoethanolamine cytidylyltransferase</fullName>
    </alternativeName>
</protein>
<dbReference type="Pfam" id="PF01467">
    <property type="entry name" value="CTP_transf_like"/>
    <property type="match status" value="2"/>
</dbReference>
<keyword evidence="8" id="KW-1208">Phospholipid metabolism</keyword>
<proteinExistence type="inferred from homology"/>
<accession>A0A7S1U274</accession>
<evidence type="ECO:0000256" key="11">
    <source>
        <dbReference type="ARBA" id="ARBA00031473"/>
    </source>
</evidence>
<feature type="region of interest" description="Disordered" evidence="12">
    <location>
        <begin position="30"/>
        <end position="52"/>
    </location>
</feature>
<evidence type="ECO:0000256" key="6">
    <source>
        <dbReference type="ARBA" id="ARBA00023098"/>
    </source>
</evidence>
<dbReference type="AlphaFoldDB" id="A0A7S1U274"/>
<dbReference type="CDD" id="cd02174">
    <property type="entry name" value="CCT"/>
    <property type="match status" value="1"/>
</dbReference>
<evidence type="ECO:0000256" key="12">
    <source>
        <dbReference type="SAM" id="MobiDB-lite"/>
    </source>
</evidence>
<feature type="domain" description="Cytidyltransferase-like" evidence="13">
    <location>
        <begin position="93"/>
        <end position="220"/>
    </location>
</feature>
<dbReference type="SUPFAM" id="SSF52374">
    <property type="entry name" value="Nucleotidylyl transferase"/>
    <property type="match status" value="2"/>
</dbReference>
<evidence type="ECO:0000259" key="13">
    <source>
        <dbReference type="Pfam" id="PF01467"/>
    </source>
</evidence>
<evidence type="ECO:0000256" key="4">
    <source>
        <dbReference type="ARBA" id="ARBA00022679"/>
    </source>
</evidence>
<evidence type="ECO:0000256" key="10">
    <source>
        <dbReference type="ARBA" id="ARBA00024221"/>
    </source>
</evidence>
<reference evidence="14" key="1">
    <citation type="submission" date="2021-01" db="EMBL/GenBank/DDBJ databases">
        <authorList>
            <person name="Corre E."/>
            <person name="Pelletier E."/>
            <person name="Niang G."/>
            <person name="Scheremetjew M."/>
            <person name="Finn R."/>
            <person name="Kale V."/>
            <person name="Holt S."/>
            <person name="Cochrane G."/>
            <person name="Meng A."/>
            <person name="Brown T."/>
            <person name="Cohen L."/>
        </authorList>
    </citation>
    <scope>NUCLEOTIDE SEQUENCE</scope>
    <source>
        <strain evidence="14">CCMP2877</strain>
    </source>
</reference>
<feature type="domain" description="Cytidyltransferase-like" evidence="13">
    <location>
        <begin position="298"/>
        <end position="388"/>
    </location>
</feature>
<evidence type="ECO:0000256" key="5">
    <source>
        <dbReference type="ARBA" id="ARBA00022695"/>
    </source>
</evidence>
<keyword evidence="7" id="KW-0594">Phospholipid biosynthesis</keyword>
<feature type="region of interest" description="Disordered" evidence="12">
    <location>
        <begin position="230"/>
        <end position="269"/>
    </location>
</feature>
<dbReference type="GO" id="GO:0005737">
    <property type="term" value="C:cytoplasm"/>
    <property type="evidence" value="ECO:0007669"/>
    <property type="project" value="TreeGrafter"/>
</dbReference>
<evidence type="ECO:0000256" key="9">
    <source>
        <dbReference type="ARBA" id="ARBA00024191"/>
    </source>
</evidence>
<feature type="region of interest" description="Disordered" evidence="12">
    <location>
        <begin position="462"/>
        <end position="485"/>
    </location>
</feature>
<organism evidence="14">
    <name type="scientific">Phaeomonas parva</name>
    <dbReference type="NCBI Taxonomy" id="124430"/>
    <lineage>
        <taxon>Eukaryota</taxon>
        <taxon>Sar</taxon>
        <taxon>Stramenopiles</taxon>
        <taxon>Ochrophyta</taxon>
        <taxon>Pinguiophyceae</taxon>
        <taxon>Pinguiochrysidales</taxon>
        <taxon>Pinguiochrysidaceae</taxon>
        <taxon>Phaeomonas</taxon>
    </lineage>
</organism>
<dbReference type="Gene3D" id="3.40.50.620">
    <property type="entry name" value="HUPs"/>
    <property type="match status" value="2"/>
</dbReference>
<evidence type="ECO:0000256" key="3">
    <source>
        <dbReference type="ARBA" id="ARBA00022516"/>
    </source>
</evidence>
<comment type="pathway">
    <text evidence="1">Lipid metabolism.</text>
</comment>
<dbReference type="EMBL" id="HBGJ01017298">
    <property type="protein sequence ID" value="CAD9252737.1"/>
    <property type="molecule type" value="Transcribed_RNA"/>
</dbReference>
<dbReference type="InterPro" id="IPR004821">
    <property type="entry name" value="Cyt_trans-like"/>
</dbReference>
<evidence type="ECO:0000313" key="14">
    <source>
        <dbReference type="EMBL" id="CAD9252737.1"/>
    </source>
</evidence>
<sequence>MSSSGRRDFGIGVGLGIVLGSGGALAVAAYRGRRRQRPNPSDQGSRSNSRDLRRDLELARARVADLEEALAQQQVVVASVPRGVKRKPVRIWMDGAFDMMHYGHMNAFRQGRALGDWLVVGVNDSASITMCKGPPVMSDAERLTTVQGCRFVDEVVPECPYIMNDAYLRHIIETYKIDYVVHGDDPCIVDGKDVYETAQKLGKYRTIPRTEGVSTTDIVGRMLLMSRSHHRSFDASQNGGDADRGRSPVAGDGHSVASEGKNGDAPQRRKSNFLTTSHMLRLFSAHVVPPNATDEVVYIDGSWDLFHAGHVRVLAKARELGDYLVVGVHSDEVVNAEEGLNFPIMNLHERVLSVLSCKYVDDVLIDAPWIITREVIASMNIKHVIRGRKNGGASPGILRTDPGDVDPYRVPKDLGIFTEVDMTNEINLNVREVCRRIAKHQELFDKKIERKKKAEQDYYDNRYGFGGGDGDGDGGDGGGDDAKAD</sequence>
<keyword evidence="6" id="KW-0443">Lipid metabolism</keyword>
<dbReference type="InterPro" id="IPR041723">
    <property type="entry name" value="CCT"/>
</dbReference>
<dbReference type="NCBIfam" id="TIGR00125">
    <property type="entry name" value="cyt_tran_rel"/>
    <property type="match status" value="2"/>
</dbReference>
<dbReference type="GO" id="GO:0006646">
    <property type="term" value="P:phosphatidylethanolamine biosynthetic process"/>
    <property type="evidence" value="ECO:0007669"/>
    <property type="project" value="UniProtKB-UniPathway"/>
</dbReference>
<dbReference type="PANTHER" id="PTHR45780">
    <property type="entry name" value="ETHANOLAMINE-PHOSPHATE CYTIDYLYLTRANSFERASE"/>
    <property type="match status" value="1"/>
</dbReference>
<evidence type="ECO:0000256" key="8">
    <source>
        <dbReference type="ARBA" id="ARBA00023264"/>
    </source>
</evidence>
<evidence type="ECO:0000256" key="7">
    <source>
        <dbReference type="ARBA" id="ARBA00023209"/>
    </source>
</evidence>
<evidence type="ECO:0000256" key="1">
    <source>
        <dbReference type="ARBA" id="ARBA00005189"/>
    </source>
</evidence>
<dbReference type="InterPro" id="IPR044608">
    <property type="entry name" value="Ect1/PCYT2"/>
</dbReference>
<dbReference type="UniPathway" id="UPA00558">
    <property type="reaction ID" value="UER00742"/>
</dbReference>
<evidence type="ECO:0000256" key="2">
    <source>
        <dbReference type="ARBA" id="ARBA00010101"/>
    </source>
</evidence>
<dbReference type="GO" id="GO:0004306">
    <property type="term" value="F:ethanolamine-phosphate cytidylyltransferase activity"/>
    <property type="evidence" value="ECO:0007669"/>
    <property type="project" value="UniProtKB-EC"/>
</dbReference>
<keyword evidence="3" id="KW-0444">Lipid biosynthesis</keyword>
<keyword evidence="5" id="KW-0548">Nucleotidyltransferase</keyword>
<gene>
    <name evidence="14" type="ORF">PPAR1163_LOCUS11101</name>
</gene>
<dbReference type="InterPro" id="IPR014729">
    <property type="entry name" value="Rossmann-like_a/b/a_fold"/>
</dbReference>
<keyword evidence="4" id="KW-0808">Transferase</keyword>